<accession>A0A2X2UK95</accession>
<dbReference type="PANTHER" id="PTHR35861">
    <property type="match status" value="1"/>
</dbReference>
<proteinExistence type="predicted"/>
<gene>
    <name evidence="1" type="ORF">NCTC11224_03921</name>
</gene>
<evidence type="ECO:0000313" key="2">
    <source>
        <dbReference type="Proteomes" id="UP000251853"/>
    </source>
</evidence>
<reference evidence="1 2" key="1">
    <citation type="submission" date="2018-06" db="EMBL/GenBank/DDBJ databases">
        <authorList>
            <consortium name="Pathogen Informatics"/>
            <person name="Doyle S."/>
        </authorList>
    </citation>
    <scope>NUCLEOTIDE SEQUENCE [LARGE SCALE GENOMIC DNA]</scope>
    <source>
        <strain evidence="1 2">NCTC11224</strain>
    </source>
</reference>
<name>A0A2X2UK95_9FIRM</name>
<keyword evidence="2" id="KW-1185">Reference proteome</keyword>
<dbReference type="RefSeq" id="WP_112482684.1">
    <property type="nucleotide sequence ID" value="NZ_JAIWZC010000001.1"/>
</dbReference>
<dbReference type="InterPro" id="IPR052042">
    <property type="entry name" value="Tail_sheath_structural"/>
</dbReference>
<organism evidence="1 2">
    <name type="scientific">Enterocloster clostridioformis</name>
    <dbReference type="NCBI Taxonomy" id="1531"/>
    <lineage>
        <taxon>Bacteria</taxon>
        <taxon>Bacillati</taxon>
        <taxon>Bacillota</taxon>
        <taxon>Clostridia</taxon>
        <taxon>Lachnospirales</taxon>
        <taxon>Lachnospiraceae</taxon>
        <taxon>Enterocloster</taxon>
    </lineage>
</organism>
<dbReference type="Proteomes" id="UP000251853">
    <property type="component" value="Unassembled WGS sequence"/>
</dbReference>
<protein>
    <submittedName>
        <fullName evidence="1">Phage tail sheath protein FI</fullName>
    </submittedName>
</protein>
<evidence type="ECO:0000313" key="1">
    <source>
        <dbReference type="EMBL" id="SQB14867.1"/>
    </source>
</evidence>
<dbReference type="EMBL" id="UAVW01000016">
    <property type="protein sequence ID" value="SQB14867.1"/>
    <property type="molecule type" value="Genomic_DNA"/>
</dbReference>
<sequence length="475" mass="51618">MAVTHGMNTSKKATSVSTPVTVASGVHFAVGAAPVQMVGGKINEVIMLNSYEEAVRLLGYSDDWEKYDLCMEMYTAFVLYKIAPVFMVNVLDPAKHKVENKSASYTPVDNQVTLPLDVIADTVEVTGKTKGTDYEVFYTDAACVVEFTEDTTAAVTITSSSVDPSQVTKADVIGGYSVANHKTTGLELIDSVFPKYTIAPDLILCPNWSHDPEVAAVMAAKGENINGVFEADAVIDLASADNGGATYYTEVPALKKKNNISGVNQLACWPKVKLGDRVFNYAVQLAGSISATDNNDDLGGGTPCESASNKTLQADSMVLASGEEVTLDVQKANYLNDNGIITALNFYGGFVSWGNYTAAFPATTDPVDYFYCINRMFKWVAKTVVLSYWNYIDRRLTRRLLDAILQGVNNWLNSLTAEEKILGGRVEMLESENSLTALMAGRVKFHIYITPPSPLQQMDWVVEYDISYLSAALAA</sequence>
<dbReference type="PANTHER" id="PTHR35861:SF2">
    <property type="entry name" value="FELS-2 PROPHAGE PROTEIN"/>
    <property type="match status" value="1"/>
</dbReference>
<dbReference type="AlphaFoldDB" id="A0A2X2UK95"/>